<evidence type="ECO:0000313" key="1">
    <source>
        <dbReference type="EMBL" id="CAA2102611.1"/>
    </source>
</evidence>
<name>A0A679IZC2_VARPD</name>
<reference evidence="1" key="1">
    <citation type="submission" date="2019-12" db="EMBL/GenBank/DDBJ databases">
        <authorList>
            <person name="Cremers G."/>
        </authorList>
    </citation>
    <scope>NUCLEOTIDE SEQUENCE</scope>
    <source>
        <strain evidence="1">Vvax</strain>
    </source>
</reference>
<proteinExistence type="predicted"/>
<gene>
    <name evidence="1" type="ORF">VVAX_01842</name>
</gene>
<accession>A0A679IZC2</accession>
<protein>
    <submittedName>
        <fullName evidence="1">Uncharacterized protein</fullName>
    </submittedName>
</protein>
<sequence length="384" mass="42239">MMADMRFRIWFGDRAASEDELARVEQIEVTQEMDAFWEAHVRMALCLDERGTWQHWPGDTATPFSRVRIELDLGDGRFVPLIDGPLAGVDAGLDAQPGRSTATMVVRDDSAFLDRDEEAERPFENKSDSEVADILFGRFSQVIGEKRIPPTQGTPATTTRRGTVLTFLRRLARHNDRHAYVLPAEQQGGKSIGCFLPDPADAADLPALVMIGIERNLADAEITEDPRGPERTRARVLRVNDQGVTRFETSAQDLGLMRDLPAQPADLTPRRLLHPADNHREDPTAAVTGQARRRGYVYKLRSRVVPGCYGAVLVPYRKVRVDAGATPYSGDYLITRVVHRITPSLYTQELEAKTDSTSSISGAAVAEALGGGLSVSVSASVGIF</sequence>
<dbReference type="RefSeq" id="WP_339089532.1">
    <property type="nucleotide sequence ID" value="NZ_LR743507.1"/>
</dbReference>
<organism evidence="1">
    <name type="scientific">Variovorax paradoxus</name>
    <dbReference type="NCBI Taxonomy" id="34073"/>
    <lineage>
        <taxon>Bacteria</taxon>
        <taxon>Pseudomonadati</taxon>
        <taxon>Pseudomonadota</taxon>
        <taxon>Betaproteobacteria</taxon>
        <taxon>Burkholderiales</taxon>
        <taxon>Comamonadaceae</taxon>
        <taxon>Variovorax</taxon>
    </lineage>
</organism>
<dbReference type="AlphaFoldDB" id="A0A679IZC2"/>
<dbReference type="EMBL" id="LR743507">
    <property type="protein sequence ID" value="CAA2102611.1"/>
    <property type="molecule type" value="Genomic_DNA"/>
</dbReference>